<dbReference type="PANTHER" id="PTHR47371:SF3">
    <property type="entry name" value="PHOSPHOGLYCEROL TRANSFERASE I"/>
    <property type="match status" value="1"/>
</dbReference>
<evidence type="ECO:0000313" key="10">
    <source>
        <dbReference type="Proteomes" id="UP000630615"/>
    </source>
</evidence>
<evidence type="ECO:0000256" key="7">
    <source>
        <dbReference type="SAM" id="Phobius"/>
    </source>
</evidence>
<keyword evidence="10" id="KW-1185">Reference proteome</keyword>
<evidence type="ECO:0000256" key="5">
    <source>
        <dbReference type="ARBA" id="ARBA00022989"/>
    </source>
</evidence>
<dbReference type="CDD" id="cd16015">
    <property type="entry name" value="LTA_synthase"/>
    <property type="match status" value="1"/>
</dbReference>
<comment type="subcellular location">
    <subcellularLocation>
        <location evidence="1">Cell membrane</location>
        <topology evidence="1">Multi-pass membrane protein</topology>
    </subcellularLocation>
</comment>
<keyword evidence="6 7" id="KW-0472">Membrane</keyword>
<dbReference type="PANTHER" id="PTHR47371">
    <property type="entry name" value="LIPOTEICHOIC ACID SYNTHASE"/>
    <property type="match status" value="1"/>
</dbReference>
<dbReference type="Pfam" id="PF00884">
    <property type="entry name" value="Sulfatase"/>
    <property type="match status" value="1"/>
</dbReference>
<dbReference type="InterPro" id="IPR017850">
    <property type="entry name" value="Alkaline_phosphatase_core_sf"/>
</dbReference>
<feature type="transmembrane region" description="Helical" evidence="7">
    <location>
        <begin position="120"/>
        <end position="141"/>
    </location>
</feature>
<comment type="caution">
    <text evidence="9">The sequence shown here is derived from an EMBL/GenBank/DDBJ whole genome shotgun (WGS) entry which is preliminary data.</text>
</comment>
<protein>
    <submittedName>
        <fullName evidence="9">Sulfatase</fullName>
    </submittedName>
</protein>
<feature type="transmembrane region" description="Helical" evidence="7">
    <location>
        <begin position="373"/>
        <end position="390"/>
    </location>
</feature>
<keyword evidence="5 7" id="KW-1133">Transmembrane helix</keyword>
<feature type="transmembrane region" description="Helical" evidence="7">
    <location>
        <begin position="25"/>
        <end position="41"/>
    </location>
</feature>
<feature type="transmembrane region" description="Helical" evidence="7">
    <location>
        <begin position="328"/>
        <end position="353"/>
    </location>
</feature>
<keyword evidence="4 7" id="KW-0812">Transmembrane</keyword>
<keyword evidence="3" id="KW-1003">Cell membrane</keyword>
<feature type="transmembrane region" description="Helical" evidence="7">
    <location>
        <begin position="289"/>
        <end position="308"/>
    </location>
</feature>
<name>A0ABQ1P486_9ENTE</name>
<sequence length="847" mass="97898">MLISFLFVVLPTLFSKDLWGFQEGKSILWVLYLVLLGYFLQRMQVLQKVRFPLMHLMVSASLLVSTIFIMAIVSLQMRNDVSTATRFCVPFSLFAMYYTLSLFISLESRKFLRWTVSTDTIAATLVSNQLAINIPLVPYIISTYYRKAYPDSGGQWLKSMMLYIGLWFGASLALAIGNILIQKTKIFTFVARKLTVGSLADLKNMFLKVVQWFKYKRRLIFTALFFYIFTIIQMFLISEKQLSISVSDTVNAYGFILLKRQAPIFLNVLIIMMFFIFLLIITNKFWHSFILTLVIDLVITISNYLKIALREEPVLPSDLKLLTGINEIIDMVNPIIIFVGIAVIVLLAISSYILERRAKRLYNLKISWKKRGIELTVILLFFSSLFFVNHKNSPSYLFFNLFRVNRYFYNQKLGAQINGPIVQFLNNIDVLVMDEPKDYSEEKVKAIMKKYDKAAETINKDRLDWAENETVIFNLSESFSDPKRVPNLTIDNDPMPYVRQLMKQTTSGLMLSNGYGGGTANMEWGALTSLDISNLSPTLPTPYTQLVEKQFVSPNITNLFDETIAIHPYVATLYNRKNVFEKFGFDTFYYVDGPDELTYQDKIDDNIYISDFSAYNETLDKLKANLDTTQFIQLSTMQNHMPYKDYYQENNFSFSGNAVVRDRHSELNTYMQGMYYTDEAVKYFIQELDKIEKPITFVFYGDHLPSLYSGNNMGKYGLVQHETDYFIYSNRYSRERSKKLNKKIVAPYNFPSLALEQANIKITPFYALMTKLTNDVLASTTDPSASISNNYNGQKIFVTDNNKTLSESDLSSKQKELLHEYRLIQYDLTAGEEYASEWASQSVVNQE</sequence>
<feature type="transmembrane region" description="Helical" evidence="7">
    <location>
        <begin position="264"/>
        <end position="282"/>
    </location>
</feature>
<dbReference type="EMBL" id="BMKI01000003">
    <property type="protein sequence ID" value="GGC90427.1"/>
    <property type="molecule type" value="Genomic_DNA"/>
</dbReference>
<evidence type="ECO:0000256" key="1">
    <source>
        <dbReference type="ARBA" id="ARBA00004651"/>
    </source>
</evidence>
<feature type="transmembrane region" description="Helical" evidence="7">
    <location>
        <begin position="219"/>
        <end position="237"/>
    </location>
</feature>
<comment type="pathway">
    <text evidence="2">Cell wall biogenesis; lipoteichoic acid biosynthesis.</text>
</comment>
<gene>
    <name evidence="9" type="ORF">GCM10011573_20090</name>
</gene>
<feature type="transmembrane region" description="Helical" evidence="7">
    <location>
        <begin position="161"/>
        <end position="181"/>
    </location>
</feature>
<dbReference type="SUPFAM" id="SSF53649">
    <property type="entry name" value="Alkaline phosphatase-like"/>
    <property type="match status" value="1"/>
</dbReference>
<reference evidence="10" key="1">
    <citation type="journal article" date="2019" name="Int. J. Syst. Evol. Microbiol.">
        <title>The Global Catalogue of Microorganisms (GCM) 10K type strain sequencing project: providing services to taxonomists for standard genome sequencing and annotation.</title>
        <authorList>
            <consortium name="The Broad Institute Genomics Platform"/>
            <consortium name="The Broad Institute Genome Sequencing Center for Infectious Disease"/>
            <person name="Wu L."/>
            <person name="Ma J."/>
        </authorList>
    </citation>
    <scope>NUCLEOTIDE SEQUENCE [LARGE SCALE GENOMIC DNA]</scope>
    <source>
        <strain evidence="10">CGMCC 1.15942</strain>
    </source>
</reference>
<dbReference type="Proteomes" id="UP000630615">
    <property type="component" value="Unassembled WGS sequence"/>
</dbReference>
<dbReference type="Gene3D" id="3.40.720.10">
    <property type="entry name" value="Alkaline Phosphatase, subunit A"/>
    <property type="match status" value="1"/>
</dbReference>
<organism evidence="9 10">
    <name type="scientific">Enterococcus wangshanyuanii</name>
    <dbReference type="NCBI Taxonomy" id="2005703"/>
    <lineage>
        <taxon>Bacteria</taxon>
        <taxon>Bacillati</taxon>
        <taxon>Bacillota</taxon>
        <taxon>Bacilli</taxon>
        <taxon>Lactobacillales</taxon>
        <taxon>Enterococcaceae</taxon>
        <taxon>Enterococcus</taxon>
    </lineage>
</organism>
<feature type="domain" description="Sulfatase N-terminal" evidence="8">
    <location>
        <begin position="470"/>
        <end position="759"/>
    </location>
</feature>
<proteinExistence type="predicted"/>
<accession>A0ABQ1P486</accession>
<evidence type="ECO:0000256" key="4">
    <source>
        <dbReference type="ARBA" id="ARBA00022692"/>
    </source>
</evidence>
<evidence type="ECO:0000256" key="6">
    <source>
        <dbReference type="ARBA" id="ARBA00023136"/>
    </source>
</evidence>
<feature type="transmembrane region" description="Helical" evidence="7">
    <location>
        <begin position="89"/>
        <end position="108"/>
    </location>
</feature>
<evidence type="ECO:0000313" key="9">
    <source>
        <dbReference type="EMBL" id="GGC90427.1"/>
    </source>
</evidence>
<feature type="transmembrane region" description="Helical" evidence="7">
    <location>
        <begin position="53"/>
        <end position="77"/>
    </location>
</feature>
<dbReference type="InterPro" id="IPR000917">
    <property type="entry name" value="Sulfatase_N"/>
</dbReference>
<dbReference type="InterPro" id="IPR050448">
    <property type="entry name" value="OpgB/LTA_synthase_biosynth"/>
</dbReference>
<evidence type="ECO:0000256" key="2">
    <source>
        <dbReference type="ARBA" id="ARBA00004936"/>
    </source>
</evidence>
<evidence type="ECO:0000259" key="8">
    <source>
        <dbReference type="Pfam" id="PF00884"/>
    </source>
</evidence>
<evidence type="ECO:0000256" key="3">
    <source>
        <dbReference type="ARBA" id="ARBA00022475"/>
    </source>
</evidence>